<sequence length="177" mass="20296">MNFVTMDFETANNQRHSACSIALTVVRNNQIVDEFYSLIKPETPFNWRNVQIHGIHEEDVAFAPKFPELWSHISPLFQNNSLIVAHNAPFDNSILHNTLDYYGLETPKFLLLDTVKTSRKLFPDFPNHKLNTVCDELDIKLTNHHNALDDSVACANILLYQENNFGQDSLKPFVKPA</sequence>
<protein>
    <recommendedName>
        <fullName evidence="7">DNA polymerase III polC-type</fullName>
    </recommendedName>
</protein>
<dbReference type="AlphaFoldDB" id="A0A0R1HRU9"/>
<dbReference type="NCBIfam" id="TIGR00573">
    <property type="entry name" value="dnaq"/>
    <property type="match status" value="1"/>
</dbReference>
<evidence type="ECO:0000259" key="8">
    <source>
        <dbReference type="SMART" id="SM00479"/>
    </source>
</evidence>
<dbReference type="GO" id="GO:0003677">
    <property type="term" value="F:DNA binding"/>
    <property type="evidence" value="ECO:0007669"/>
    <property type="project" value="InterPro"/>
</dbReference>
<evidence type="ECO:0000256" key="6">
    <source>
        <dbReference type="ARBA" id="ARBA00022932"/>
    </source>
</evidence>
<dbReference type="SMART" id="SM00479">
    <property type="entry name" value="EXOIII"/>
    <property type="match status" value="1"/>
</dbReference>
<dbReference type="SUPFAM" id="SSF53098">
    <property type="entry name" value="Ribonuclease H-like"/>
    <property type="match status" value="1"/>
</dbReference>
<evidence type="ECO:0000256" key="3">
    <source>
        <dbReference type="ARBA" id="ARBA00022705"/>
    </source>
</evidence>
<name>A0A0R1HRU9_9LACO</name>
<evidence type="ECO:0000313" key="10">
    <source>
        <dbReference type="Proteomes" id="UP000051450"/>
    </source>
</evidence>
<dbReference type="Proteomes" id="UP000051450">
    <property type="component" value="Unassembled WGS sequence"/>
</dbReference>
<dbReference type="CDD" id="cd06130">
    <property type="entry name" value="DNA_pol_III_epsilon_like"/>
    <property type="match status" value="1"/>
</dbReference>
<reference evidence="9 10" key="1">
    <citation type="journal article" date="2015" name="Genome Announc.">
        <title>Expanding the biotechnology potential of lactobacilli through comparative genomics of 213 strains and associated genera.</title>
        <authorList>
            <person name="Sun Z."/>
            <person name="Harris H.M."/>
            <person name="McCann A."/>
            <person name="Guo C."/>
            <person name="Argimon S."/>
            <person name="Zhang W."/>
            <person name="Yang X."/>
            <person name="Jeffery I.B."/>
            <person name="Cooney J.C."/>
            <person name="Kagawa T.F."/>
            <person name="Liu W."/>
            <person name="Song Y."/>
            <person name="Salvetti E."/>
            <person name="Wrobel A."/>
            <person name="Rasinkangas P."/>
            <person name="Parkhill J."/>
            <person name="Rea M.C."/>
            <person name="O'Sullivan O."/>
            <person name="Ritari J."/>
            <person name="Douillard F.P."/>
            <person name="Paul Ross R."/>
            <person name="Yang R."/>
            <person name="Briner A.E."/>
            <person name="Felis G.E."/>
            <person name="de Vos W.M."/>
            <person name="Barrangou R."/>
            <person name="Klaenhammer T.R."/>
            <person name="Caufield P.W."/>
            <person name="Cui Y."/>
            <person name="Zhang H."/>
            <person name="O'Toole P.W."/>
        </authorList>
    </citation>
    <scope>NUCLEOTIDE SEQUENCE [LARGE SCALE GENOMIC DNA]</scope>
    <source>
        <strain evidence="9 10">DSM 15638</strain>
    </source>
</reference>
<dbReference type="EMBL" id="AZDI01000002">
    <property type="protein sequence ID" value="KRK46161.1"/>
    <property type="molecule type" value="Genomic_DNA"/>
</dbReference>
<dbReference type="Pfam" id="PF00929">
    <property type="entry name" value="RNase_T"/>
    <property type="match status" value="1"/>
</dbReference>
<keyword evidence="2" id="KW-0548">Nucleotidyltransferase</keyword>
<dbReference type="GO" id="GO:0006260">
    <property type="term" value="P:DNA replication"/>
    <property type="evidence" value="ECO:0007669"/>
    <property type="project" value="UniProtKB-KW"/>
</dbReference>
<dbReference type="PANTHER" id="PTHR30231">
    <property type="entry name" value="DNA POLYMERASE III SUBUNIT EPSILON"/>
    <property type="match status" value="1"/>
</dbReference>
<dbReference type="FunFam" id="3.30.420.10:FF:000045">
    <property type="entry name" value="3'-5' exonuclease DinG"/>
    <property type="match status" value="1"/>
</dbReference>
<dbReference type="OrthoDB" id="9803913at2"/>
<keyword evidence="10" id="KW-1185">Reference proteome</keyword>
<dbReference type="PATRIC" id="fig|1423719.4.peg.672"/>
<evidence type="ECO:0000256" key="5">
    <source>
        <dbReference type="ARBA" id="ARBA00022839"/>
    </source>
</evidence>
<keyword evidence="6" id="KW-0239">DNA-directed DNA polymerase</keyword>
<dbReference type="GO" id="GO:0003887">
    <property type="term" value="F:DNA-directed DNA polymerase activity"/>
    <property type="evidence" value="ECO:0007669"/>
    <property type="project" value="UniProtKB-KW"/>
</dbReference>
<dbReference type="GeneID" id="83549050"/>
<evidence type="ECO:0000256" key="4">
    <source>
        <dbReference type="ARBA" id="ARBA00022722"/>
    </source>
</evidence>
<keyword evidence="4" id="KW-0540">Nuclease</keyword>
<dbReference type="Gene3D" id="3.30.420.10">
    <property type="entry name" value="Ribonuclease H-like superfamily/Ribonuclease H"/>
    <property type="match status" value="1"/>
</dbReference>
<dbReference type="GO" id="GO:0005829">
    <property type="term" value="C:cytosol"/>
    <property type="evidence" value="ECO:0007669"/>
    <property type="project" value="TreeGrafter"/>
</dbReference>
<evidence type="ECO:0000256" key="1">
    <source>
        <dbReference type="ARBA" id="ARBA00022679"/>
    </source>
</evidence>
<dbReference type="InterPro" id="IPR006054">
    <property type="entry name" value="DnaQ"/>
</dbReference>
<organism evidence="9 10">
    <name type="scientific">Dellaglioa algida DSM 15638</name>
    <dbReference type="NCBI Taxonomy" id="1423719"/>
    <lineage>
        <taxon>Bacteria</taxon>
        <taxon>Bacillati</taxon>
        <taxon>Bacillota</taxon>
        <taxon>Bacilli</taxon>
        <taxon>Lactobacillales</taxon>
        <taxon>Lactobacillaceae</taxon>
        <taxon>Dellaglioa</taxon>
    </lineage>
</organism>
<dbReference type="STRING" id="1423719.FC66_GL000662"/>
<keyword evidence="3" id="KW-0235">DNA replication</keyword>
<evidence type="ECO:0000256" key="2">
    <source>
        <dbReference type="ARBA" id="ARBA00022695"/>
    </source>
</evidence>
<proteinExistence type="predicted"/>
<dbReference type="GO" id="GO:0008408">
    <property type="term" value="F:3'-5' exonuclease activity"/>
    <property type="evidence" value="ECO:0007669"/>
    <property type="project" value="TreeGrafter"/>
</dbReference>
<keyword evidence="5 9" id="KW-0378">Hydrolase</keyword>
<evidence type="ECO:0000256" key="7">
    <source>
        <dbReference type="ARBA" id="ARBA00070925"/>
    </source>
</evidence>
<accession>A0A0R1HRU9</accession>
<gene>
    <name evidence="9" type="ORF">FC66_GL000662</name>
</gene>
<dbReference type="PANTHER" id="PTHR30231:SF42">
    <property type="entry name" value="EXONUCLEASE"/>
    <property type="match status" value="1"/>
</dbReference>
<dbReference type="InterPro" id="IPR012337">
    <property type="entry name" value="RNaseH-like_sf"/>
</dbReference>
<keyword evidence="1" id="KW-0808">Transferase</keyword>
<dbReference type="RefSeq" id="WP_057973739.1">
    <property type="nucleotide sequence ID" value="NZ_AZDI01000002.1"/>
</dbReference>
<feature type="domain" description="Exonuclease" evidence="8">
    <location>
        <begin position="2"/>
        <end position="167"/>
    </location>
</feature>
<evidence type="ECO:0000313" key="9">
    <source>
        <dbReference type="EMBL" id="KRK46161.1"/>
    </source>
</evidence>
<comment type="caution">
    <text evidence="9">The sequence shown here is derived from an EMBL/GenBank/DDBJ whole genome shotgun (WGS) entry which is preliminary data.</text>
</comment>
<dbReference type="InterPro" id="IPR013520">
    <property type="entry name" value="Ribonucl_H"/>
</dbReference>
<dbReference type="InterPro" id="IPR036397">
    <property type="entry name" value="RNaseH_sf"/>
</dbReference>
<keyword evidence="5 9" id="KW-0269">Exonuclease</keyword>